<dbReference type="RefSeq" id="WP_239138454.1">
    <property type="nucleotide sequence ID" value="NZ_BOMU01000056.1"/>
</dbReference>
<dbReference type="EMBL" id="FZNR01000004">
    <property type="protein sequence ID" value="SNR62218.1"/>
    <property type="molecule type" value="Genomic_DNA"/>
</dbReference>
<protein>
    <submittedName>
        <fullName evidence="2">Uncharacterized protein</fullName>
    </submittedName>
</protein>
<sequence length="67" mass="7311">MRHIPPEPAEEEDAEIRAALERALAERAAIMDSRLPGLVALPAAEPSAHHPGAARLRAPVPDHQHHY</sequence>
<evidence type="ECO:0000313" key="3">
    <source>
        <dbReference type="Proteomes" id="UP000198415"/>
    </source>
</evidence>
<dbReference type="AlphaFoldDB" id="A0A238XUJ8"/>
<accession>A0A238XUJ8</accession>
<reference evidence="2 3" key="1">
    <citation type="submission" date="2017-06" db="EMBL/GenBank/DDBJ databases">
        <authorList>
            <person name="Kim H.J."/>
            <person name="Triplett B.A."/>
        </authorList>
    </citation>
    <scope>NUCLEOTIDE SEQUENCE [LARGE SCALE GENOMIC DNA]</scope>
    <source>
        <strain evidence="2 3">DSM 43151</strain>
    </source>
</reference>
<gene>
    <name evidence="2" type="ORF">SAMN06264365_1045</name>
</gene>
<keyword evidence="3" id="KW-1185">Reference proteome</keyword>
<feature type="region of interest" description="Disordered" evidence="1">
    <location>
        <begin position="45"/>
        <end position="67"/>
    </location>
</feature>
<name>A0A238XUJ8_9ACTN</name>
<dbReference type="Proteomes" id="UP000198415">
    <property type="component" value="Unassembled WGS sequence"/>
</dbReference>
<evidence type="ECO:0000256" key="1">
    <source>
        <dbReference type="SAM" id="MobiDB-lite"/>
    </source>
</evidence>
<organism evidence="2 3">
    <name type="scientific">Actinoplanes regularis</name>
    <dbReference type="NCBI Taxonomy" id="52697"/>
    <lineage>
        <taxon>Bacteria</taxon>
        <taxon>Bacillati</taxon>
        <taxon>Actinomycetota</taxon>
        <taxon>Actinomycetes</taxon>
        <taxon>Micromonosporales</taxon>
        <taxon>Micromonosporaceae</taxon>
        <taxon>Actinoplanes</taxon>
    </lineage>
</organism>
<proteinExistence type="predicted"/>
<evidence type="ECO:0000313" key="2">
    <source>
        <dbReference type="EMBL" id="SNR62218.1"/>
    </source>
</evidence>